<keyword evidence="4" id="KW-0695">RNA-directed DNA polymerase</keyword>
<keyword evidence="4" id="KW-0808">Transferase</keyword>
<evidence type="ECO:0000313" key="5">
    <source>
        <dbReference type="Proteomes" id="UP001151760"/>
    </source>
</evidence>
<sequence>MEILTRLYIKEIVSWHRVPISIISDRDSHFTSRFWQSMQSALAARDRQRSYANIRRKPLEFQVGDCVMLKVSRRKGVIRFGKRGKLNPLYSRPFKILKRVGPMAHKLELPEELSNVIEQSMARSGIGHEDVQTSSPGNTPSDSSDDLTKDLLASITISPFHDDPYIKVIQAYNATSNESPIPPPQAPISPPTILIPSPIESSHKTHLERHVEQIETILNHLDELPLERIEHIEDKVEGLGNGRVIIQQDFDQLETELHEARAQIAGFQREQIRHDDEIVLARVYFRDTHRGYSELVSNKSLSKFPYIVQMTCDIILILYCLVNVDRMAPKRTSTSAAPAMTQAAIKKLVADNVATALEAQAATMANADNTNRNTGPREIRETPVAKKCSYKEFMSCQPFNFKGTEGVVGLIRWFERTETTVPTTAK</sequence>
<dbReference type="PANTHER" id="PTHR46148:SF57">
    <property type="entry name" value="OS12G0499874 PROTEIN"/>
    <property type="match status" value="1"/>
</dbReference>
<dbReference type="PANTHER" id="PTHR46148">
    <property type="entry name" value="CHROMO DOMAIN-CONTAINING PROTEIN"/>
    <property type="match status" value="1"/>
</dbReference>
<proteinExistence type="predicted"/>
<evidence type="ECO:0000256" key="2">
    <source>
        <dbReference type="SAM" id="MobiDB-lite"/>
    </source>
</evidence>
<keyword evidence="5" id="KW-1185">Reference proteome</keyword>
<dbReference type="Proteomes" id="UP001151760">
    <property type="component" value="Unassembled WGS sequence"/>
</dbReference>
<feature type="coiled-coil region" evidence="1">
    <location>
        <begin position="243"/>
        <end position="270"/>
    </location>
</feature>
<reference evidence="4" key="2">
    <citation type="submission" date="2022-01" db="EMBL/GenBank/DDBJ databases">
        <authorList>
            <person name="Yamashiro T."/>
            <person name="Shiraishi A."/>
            <person name="Satake H."/>
            <person name="Nakayama K."/>
        </authorList>
    </citation>
    <scope>NUCLEOTIDE SEQUENCE</scope>
</reference>
<reference evidence="4" key="1">
    <citation type="journal article" date="2022" name="Int. J. Mol. Sci.">
        <title>Draft Genome of Tanacetum Coccineum: Genomic Comparison of Closely Related Tanacetum-Family Plants.</title>
        <authorList>
            <person name="Yamashiro T."/>
            <person name="Shiraishi A."/>
            <person name="Nakayama K."/>
            <person name="Satake H."/>
        </authorList>
    </citation>
    <scope>NUCLEOTIDE SEQUENCE</scope>
</reference>
<evidence type="ECO:0000259" key="3">
    <source>
        <dbReference type="Pfam" id="PF24626"/>
    </source>
</evidence>
<gene>
    <name evidence="4" type="ORF">Tco_0973858</name>
</gene>
<keyword evidence="1" id="KW-0175">Coiled coil</keyword>
<feature type="region of interest" description="Disordered" evidence="2">
    <location>
        <begin position="125"/>
        <end position="147"/>
    </location>
</feature>
<keyword evidence="4" id="KW-0548">Nucleotidyltransferase</keyword>
<dbReference type="GO" id="GO:0003964">
    <property type="term" value="F:RNA-directed DNA polymerase activity"/>
    <property type="evidence" value="ECO:0007669"/>
    <property type="project" value="UniProtKB-KW"/>
</dbReference>
<evidence type="ECO:0000313" key="4">
    <source>
        <dbReference type="EMBL" id="GJT47701.1"/>
    </source>
</evidence>
<name>A0ABQ5E9Z7_9ASTR</name>
<dbReference type="EMBL" id="BQNB010016091">
    <property type="protein sequence ID" value="GJT47701.1"/>
    <property type="molecule type" value="Genomic_DNA"/>
</dbReference>
<organism evidence="4 5">
    <name type="scientific">Tanacetum coccineum</name>
    <dbReference type="NCBI Taxonomy" id="301880"/>
    <lineage>
        <taxon>Eukaryota</taxon>
        <taxon>Viridiplantae</taxon>
        <taxon>Streptophyta</taxon>
        <taxon>Embryophyta</taxon>
        <taxon>Tracheophyta</taxon>
        <taxon>Spermatophyta</taxon>
        <taxon>Magnoliopsida</taxon>
        <taxon>eudicotyledons</taxon>
        <taxon>Gunneridae</taxon>
        <taxon>Pentapetalae</taxon>
        <taxon>asterids</taxon>
        <taxon>campanulids</taxon>
        <taxon>Asterales</taxon>
        <taxon>Asteraceae</taxon>
        <taxon>Asteroideae</taxon>
        <taxon>Anthemideae</taxon>
        <taxon>Anthemidinae</taxon>
        <taxon>Tanacetum</taxon>
    </lineage>
</organism>
<evidence type="ECO:0000256" key="1">
    <source>
        <dbReference type="SAM" id="Coils"/>
    </source>
</evidence>
<accession>A0ABQ5E9Z7</accession>
<protein>
    <submittedName>
        <fullName evidence="4">Reverse transcriptase domain-containing protein</fullName>
    </submittedName>
</protein>
<feature type="domain" description="Tf2-1-like SH3-like" evidence="3">
    <location>
        <begin position="64"/>
        <end position="117"/>
    </location>
</feature>
<dbReference type="Pfam" id="PF24626">
    <property type="entry name" value="SH3_Tf2-1"/>
    <property type="match status" value="1"/>
</dbReference>
<comment type="caution">
    <text evidence="4">The sequence shown here is derived from an EMBL/GenBank/DDBJ whole genome shotgun (WGS) entry which is preliminary data.</text>
</comment>
<dbReference type="InterPro" id="IPR056924">
    <property type="entry name" value="SH3_Tf2-1"/>
</dbReference>